<evidence type="ECO:0000313" key="1">
    <source>
        <dbReference type="EMBL" id="GAK59757.1"/>
    </source>
</evidence>
<dbReference type="STRING" id="1499967.U27_06742"/>
<dbReference type="AlphaFoldDB" id="A0A081C5A2"/>
<reference evidence="1" key="1">
    <citation type="journal article" date="2015" name="PeerJ">
        <title>First genomic representation of candidate bacterial phylum KSB3 points to enhanced environmental sensing as a trigger of wastewater bulking.</title>
        <authorList>
            <person name="Sekiguchi Y."/>
            <person name="Ohashi A."/>
            <person name="Parks D.H."/>
            <person name="Yamauchi T."/>
            <person name="Tyson G.W."/>
            <person name="Hugenholtz P."/>
        </authorList>
    </citation>
    <scope>NUCLEOTIDE SEQUENCE [LARGE SCALE GENOMIC DNA]</scope>
</reference>
<accession>A0A081C5A2</accession>
<keyword evidence="2" id="KW-1185">Reference proteome</keyword>
<protein>
    <submittedName>
        <fullName evidence="1">Uncharacterized protein</fullName>
    </submittedName>
</protein>
<sequence length="93" mass="10656">MQELFRGILFFSAAFLNKEFPGKSLQKNMEYIFSVSWLDFLKIGFLQEIRFLAALDLIINFTNSKAYLRTALSAEPCDGHGSPLVQLFSKERS</sequence>
<proteinExistence type="predicted"/>
<gene>
    <name evidence="1" type="ORF">U27_06742</name>
</gene>
<dbReference type="EMBL" id="DF820470">
    <property type="protein sequence ID" value="GAK59757.1"/>
    <property type="molecule type" value="Genomic_DNA"/>
</dbReference>
<dbReference type="Proteomes" id="UP000030661">
    <property type="component" value="Unassembled WGS sequence"/>
</dbReference>
<organism evidence="1">
    <name type="scientific">Vecturithrix granuli</name>
    <dbReference type="NCBI Taxonomy" id="1499967"/>
    <lineage>
        <taxon>Bacteria</taxon>
        <taxon>Candidatus Moduliflexota</taxon>
        <taxon>Candidatus Vecturitrichia</taxon>
        <taxon>Candidatus Vecturitrichales</taxon>
        <taxon>Candidatus Vecturitrichaceae</taxon>
        <taxon>Candidatus Vecturithrix</taxon>
    </lineage>
</organism>
<name>A0A081C5A2_VECG1</name>
<evidence type="ECO:0000313" key="2">
    <source>
        <dbReference type="Proteomes" id="UP000030661"/>
    </source>
</evidence>
<dbReference type="HOGENOM" id="CLU_2393825_0_0_0"/>